<evidence type="ECO:0000256" key="3">
    <source>
        <dbReference type="ARBA" id="ARBA00022692"/>
    </source>
</evidence>
<feature type="transmembrane region" description="Helical" evidence="6">
    <location>
        <begin position="67"/>
        <end position="86"/>
    </location>
</feature>
<dbReference type="Pfam" id="PF00909">
    <property type="entry name" value="Ammonium_transp"/>
    <property type="match status" value="1"/>
</dbReference>
<feature type="domain" description="Ammonium transporter AmtB-like" evidence="7">
    <location>
        <begin position="74"/>
        <end position="396"/>
    </location>
</feature>
<dbReference type="EMBL" id="CAXAMM010004113">
    <property type="protein sequence ID" value="CAK9002462.1"/>
    <property type="molecule type" value="Genomic_DNA"/>
</dbReference>
<organism evidence="8 9">
    <name type="scientific">Durusdinium trenchii</name>
    <dbReference type="NCBI Taxonomy" id="1381693"/>
    <lineage>
        <taxon>Eukaryota</taxon>
        <taxon>Sar</taxon>
        <taxon>Alveolata</taxon>
        <taxon>Dinophyceae</taxon>
        <taxon>Suessiales</taxon>
        <taxon>Symbiodiniaceae</taxon>
        <taxon>Durusdinium</taxon>
    </lineage>
</organism>
<dbReference type="InterPro" id="IPR002229">
    <property type="entry name" value="RhesusRHD"/>
</dbReference>
<name>A0ABP0IIP7_9DINO</name>
<feature type="transmembrane region" description="Helical" evidence="6">
    <location>
        <begin position="134"/>
        <end position="150"/>
    </location>
</feature>
<dbReference type="PRINTS" id="PR00342">
    <property type="entry name" value="RHESUSRHD"/>
</dbReference>
<evidence type="ECO:0000259" key="7">
    <source>
        <dbReference type="Pfam" id="PF00909"/>
    </source>
</evidence>
<evidence type="ECO:0000256" key="4">
    <source>
        <dbReference type="ARBA" id="ARBA00022989"/>
    </source>
</evidence>
<dbReference type="PANTHER" id="PTHR11730">
    <property type="entry name" value="AMMONIUM TRANSPORTER"/>
    <property type="match status" value="1"/>
</dbReference>
<feature type="transmembrane region" description="Helical" evidence="6">
    <location>
        <begin position="373"/>
        <end position="394"/>
    </location>
</feature>
<dbReference type="Proteomes" id="UP001642464">
    <property type="component" value="Unassembled WGS sequence"/>
</dbReference>
<evidence type="ECO:0000313" key="9">
    <source>
        <dbReference type="Proteomes" id="UP001642464"/>
    </source>
</evidence>
<dbReference type="Gene3D" id="1.10.3430.10">
    <property type="entry name" value="Ammonium transporter AmtB like domains"/>
    <property type="match status" value="1"/>
</dbReference>
<gene>
    <name evidence="8" type="ORF">SCF082_LOCUS7352</name>
</gene>
<feature type="transmembrane region" description="Helical" evidence="6">
    <location>
        <begin position="225"/>
        <end position="244"/>
    </location>
</feature>
<evidence type="ECO:0000313" key="8">
    <source>
        <dbReference type="EMBL" id="CAK9002462.1"/>
    </source>
</evidence>
<dbReference type="PANTHER" id="PTHR11730:SF60">
    <property type="entry name" value="RH50, ISOFORM D"/>
    <property type="match status" value="1"/>
</dbReference>
<sequence>MAHRTILKQEHTFATTERETTREEDFPRWVRPGRSFALLTGCAQLAFLVIFYKRTNKGVPSPDMDSGAQSCYIGVTLMTFLGFGYLKAFLKAYGLGAVGFTMLIACLGLQWAIILDSLAHQSELAVDFPALLNGNMAVATVLVSFGALIGRISPTQIVMLVLIELSVYTVNKVFVVHQFDVRPHLHDGGGTIMVHVFGAYFGLAASLALGPAVKDRLRCSSYQSDIFSLIGTIFLWMFWPTFVAAGQETAAQQSKAFVNTVLALLTSTVTTFGFTQILQDGKIGTQAVQNATLAGGVTIGASAGIVGPFGAGALGMAAGALSTVAFARLPFFRAIDTCGIHNLHGLPGILGGAFSAFSPLFYSDTGIAPFDQMLSLCSTLLLALFAGFLCGLAFKAVEELHDDKDLRRAASEVGLDPSDLQIEPFSDAAFWVTGDGQPDVPVIEL</sequence>
<dbReference type="SUPFAM" id="SSF111352">
    <property type="entry name" value="Ammonium transporter"/>
    <property type="match status" value="1"/>
</dbReference>
<evidence type="ECO:0000256" key="6">
    <source>
        <dbReference type="SAM" id="Phobius"/>
    </source>
</evidence>
<feature type="transmembrane region" description="Helical" evidence="6">
    <location>
        <begin position="312"/>
        <end position="331"/>
    </location>
</feature>
<dbReference type="InterPro" id="IPR024041">
    <property type="entry name" value="NH4_transpt_AmtB-like_dom"/>
</dbReference>
<feature type="transmembrane region" description="Helical" evidence="6">
    <location>
        <begin position="93"/>
        <end position="114"/>
    </location>
</feature>
<keyword evidence="9" id="KW-1185">Reference proteome</keyword>
<feature type="transmembrane region" description="Helical" evidence="6">
    <location>
        <begin position="343"/>
        <end position="361"/>
    </location>
</feature>
<evidence type="ECO:0000256" key="5">
    <source>
        <dbReference type="ARBA" id="ARBA00023136"/>
    </source>
</evidence>
<keyword evidence="4 6" id="KW-1133">Transmembrane helix</keyword>
<keyword evidence="5 6" id="KW-0472">Membrane</keyword>
<protein>
    <submittedName>
        <fullName evidence="8">Ammonium transporter Rh type A (Erythrocyte membrane glycoprotein Rh50) (Rhesus blood group family type A glycoprotein) (Rh family type A glycoprotein) (Rh type A glycoprotein) (CD antigen CD241)</fullName>
    </submittedName>
</protein>
<feature type="transmembrane region" description="Helical" evidence="6">
    <location>
        <begin position="36"/>
        <end position="55"/>
    </location>
</feature>
<reference evidence="8 9" key="1">
    <citation type="submission" date="2024-02" db="EMBL/GenBank/DDBJ databases">
        <authorList>
            <person name="Chen Y."/>
            <person name="Shah S."/>
            <person name="Dougan E. K."/>
            <person name="Thang M."/>
            <person name="Chan C."/>
        </authorList>
    </citation>
    <scope>NUCLEOTIDE SEQUENCE [LARGE SCALE GENOMIC DNA]</scope>
</reference>
<comment type="caution">
    <text evidence="8">The sequence shown here is derived from an EMBL/GenBank/DDBJ whole genome shotgun (WGS) entry which is preliminary data.</text>
</comment>
<comment type="subcellular location">
    <subcellularLocation>
        <location evidence="1">Membrane</location>
        <topology evidence="1">Multi-pass membrane protein</topology>
    </subcellularLocation>
</comment>
<feature type="transmembrane region" description="Helical" evidence="6">
    <location>
        <begin position="191"/>
        <end position="213"/>
    </location>
</feature>
<feature type="transmembrane region" description="Helical" evidence="6">
    <location>
        <begin position="157"/>
        <end position="179"/>
    </location>
</feature>
<accession>A0ABP0IIP7</accession>
<evidence type="ECO:0000256" key="2">
    <source>
        <dbReference type="ARBA" id="ARBA00011036"/>
    </source>
</evidence>
<keyword evidence="3 6" id="KW-0812">Transmembrane</keyword>
<proteinExistence type="inferred from homology"/>
<comment type="similarity">
    <text evidence="2">Belongs to the ammonium transporter (TC 2.A.49) family. Rh subfamily.</text>
</comment>
<dbReference type="InterPro" id="IPR029020">
    <property type="entry name" value="Ammonium/urea_transptr"/>
</dbReference>
<evidence type="ECO:0000256" key="1">
    <source>
        <dbReference type="ARBA" id="ARBA00004141"/>
    </source>
</evidence>